<dbReference type="InterPro" id="IPR036097">
    <property type="entry name" value="HisK_dim/P_sf"/>
</dbReference>
<organism evidence="10 11">
    <name type="scientific">Clostridium kluyveri</name>
    <dbReference type="NCBI Taxonomy" id="1534"/>
    <lineage>
        <taxon>Bacteria</taxon>
        <taxon>Bacillati</taxon>
        <taxon>Bacillota</taxon>
        <taxon>Clostridia</taxon>
        <taxon>Eubacteriales</taxon>
        <taxon>Clostridiaceae</taxon>
        <taxon>Clostridium</taxon>
    </lineage>
</organism>
<evidence type="ECO:0000259" key="9">
    <source>
        <dbReference type="PROSITE" id="PS50109"/>
    </source>
</evidence>
<evidence type="ECO:0000256" key="5">
    <source>
        <dbReference type="ARBA" id="ARBA00022679"/>
    </source>
</evidence>
<dbReference type="GO" id="GO:0000155">
    <property type="term" value="F:phosphorelay sensor kinase activity"/>
    <property type="evidence" value="ECO:0007669"/>
    <property type="project" value="InterPro"/>
</dbReference>
<dbReference type="EMBL" id="CP018335">
    <property type="protein sequence ID" value="APM40263.1"/>
    <property type="molecule type" value="Genomic_DNA"/>
</dbReference>
<dbReference type="PRINTS" id="PR00344">
    <property type="entry name" value="BCTRLSENSOR"/>
</dbReference>
<evidence type="ECO:0000313" key="10">
    <source>
        <dbReference type="EMBL" id="APM40263.1"/>
    </source>
</evidence>
<dbReference type="CDD" id="cd00082">
    <property type="entry name" value="HisKA"/>
    <property type="match status" value="1"/>
</dbReference>
<dbReference type="SUPFAM" id="SSF47384">
    <property type="entry name" value="Homodimeric domain of signal transducing histidine kinase"/>
    <property type="match status" value="1"/>
</dbReference>
<evidence type="ECO:0000256" key="6">
    <source>
        <dbReference type="ARBA" id="ARBA00022777"/>
    </source>
</evidence>
<evidence type="ECO:0000256" key="7">
    <source>
        <dbReference type="ARBA" id="ARBA00023012"/>
    </source>
</evidence>
<dbReference type="InterPro" id="IPR005467">
    <property type="entry name" value="His_kinase_dom"/>
</dbReference>
<comment type="subcellular location">
    <subcellularLocation>
        <location evidence="2">Membrane</location>
    </subcellularLocation>
</comment>
<dbReference type="SMART" id="SM00387">
    <property type="entry name" value="HATPase_c"/>
    <property type="match status" value="1"/>
</dbReference>
<dbReference type="AlphaFoldDB" id="A0A1L5FBC1"/>
<evidence type="ECO:0000256" key="1">
    <source>
        <dbReference type="ARBA" id="ARBA00000085"/>
    </source>
</evidence>
<dbReference type="InterPro" id="IPR004358">
    <property type="entry name" value="Sig_transdc_His_kin-like_C"/>
</dbReference>
<dbReference type="RefSeq" id="WP_073539862.1">
    <property type="nucleotide sequence ID" value="NZ_CP018335.1"/>
</dbReference>
<feature type="domain" description="Histidine kinase" evidence="9">
    <location>
        <begin position="257"/>
        <end position="470"/>
    </location>
</feature>
<dbReference type="Gene3D" id="1.10.287.130">
    <property type="match status" value="1"/>
</dbReference>
<dbReference type="InterPro" id="IPR036890">
    <property type="entry name" value="HATPase_C_sf"/>
</dbReference>
<dbReference type="CDD" id="cd00075">
    <property type="entry name" value="HATPase"/>
    <property type="match status" value="1"/>
</dbReference>
<dbReference type="GO" id="GO:0004721">
    <property type="term" value="F:phosphoprotein phosphatase activity"/>
    <property type="evidence" value="ECO:0007669"/>
    <property type="project" value="TreeGrafter"/>
</dbReference>
<keyword evidence="4" id="KW-0597">Phosphoprotein</keyword>
<accession>A0A1L5FBC1</accession>
<reference evidence="10 11" key="1">
    <citation type="submission" date="2016-12" db="EMBL/GenBank/DDBJ databases">
        <title>Complete genome sequence of Clostridium kluyveri JZZ isolated from the pit mud of a Chinese flavor liquor-making factory.</title>
        <authorList>
            <person name="Wang Y."/>
        </authorList>
    </citation>
    <scope>NUCLEOTIDE SEQUENCE [LARGE SCALE GENOMIC DNA]</scope>
    <source>
        <strain evidence="10 11">JZZ</strain>
    </source>
</reference>
<proteinExistence type="predicted"/>
<dbReference type="PANTHER" id="PTHR45453">
    <property type="entry name" value="PHOSPHATE REGULON SENSOR PROTEIN PHOR"/>
    <property type="match status" value="1"/>
</dbReference>
<comment type="catalytic activity">
    <reaction evidence="1">
        <text>ATP + protein L-histidine = ADP + protein N-phospho-L-histidine.</text>
        <dbReference type="EC" id="2.7.13.3"/>
    </reaction>
</comment>
<evidence type="ECO:0000313" key="11">
    <source>
        <dbReference type="Proteomes" id="UP000184604"/>
    </source>
</evidence>
<keyword evidence="8" id="KW-0812">Transmembrane</keyword>
<evidence type="ECO:0000256" key="3">
    <source>
        <dbReference type="ARBA" id="ARBA00012438"/>
    </source>
</evidence>
<dbReference type="SUPFAM" id="SSF55874">
    <property type="entry name" value="ATPase domain of HSP90 chaperone/DNA topoisomerase II/histidine kinase"/>
    <property type="match status" value="1"/>
</dbReference>
<keyword evidence="8" id="KW-0472">Membrane</keyword>
<name>A0A1L5FBC1_CLOKL</name>
<dbReference type="SMART" id="SM00388">
    <property type="entry name" value="HisKA"/>
    <property type="match status" value="1"/>
</dbReference>
<gene>
    <name evidence="10" type="ORF">BS101_16735</name>
</gene>
<dbReference type="Gene3D" id="3.30.565.10">
    <property type="entry name" value="Histidine kinase-like ATPase, C-terminal domain"/>
    <property type="match status" value="1"/>
</dbReference>
<dbReference type="Pfam" id="PF02518">
    <property type="entry name" value="HATPase_c"/>
    <property type="match status" value="1"/>
</dbReference>
<dbReference type="OrthoDB" id="368131at2"/>
<evidence type="ECO:0000256" key="2">
    <source>
        <dbReference type="ARBA" id="ARBA00004370"/>
    </source>
</evidence>
<dbReference type="InterPro" id="IPR050351">
    <property type="entry name" value="BphY/WalK/GraS-like"/>
</dbReference>
<keyword evidence="5" id="KW-0808">Transferase</keyword>
<dbReference type="GO" id="GO:0005886">
    <property type="term" value="C:plasma membrane"/>
    <property type="evidence" value="ECO:0007669"/>
    <property type="project" value="TreeGrafter"/>
</dbReference>
<keyword evidence="7" id="KW-0902">Two-component regulatory system</keyword>
<protein>
    <recommendedName>
        <fullName evidence="3">histidine kinase</fullName>
        <ecNumber evidence="3">2.7.13.3</ecNumber>
    </recommendedName>
</protein>
<keyword evidence="6 10" id="KW-0418">Kinase</keyword>
<evidence type="ECO:0000256" key="4">
    <source>
        <dbReference type="ARBA" id="ARBA00022553"/>
    </source>
</evidence>
<feature type="transmembrane region" description="Helical" evidence="8">
    <location>
        <begin position="166"/>
        <end position="190"/>
    </location>
</feature>
<sequence>MKFMNKIKTNWSLTTKFLVTLVFIIMIEFIVVMFVWRSAIIYTKNNLPGFNPEKFTWTFSKYIDIEDNKPILNEEGKNELVKNKAWIQIIDESFKEMYSFKKPQEVPKIYTPIKMAHIYKYDIANYSIFISEKEYNNESFTYIIGFPTWRIAKHTVIFNPTALRNFFGGGFIVLLAVNVIIAVIASYFIFGKRMGRPLETIINSINELSRGHYETNHVEQGVYKNVFANLNNLGKTLKENKNKREEMEKMRESWISAISHDVKTPLSSIKGYAEIMKDSDYTFSQNEILEYSKIIYDKSSYIQGLVEDLNLTYKLKNRTIPLKKENVNVVALIQNIIVEILNHPLYSNRNINIYFERENINILTDKNLFRRAISNLIFNAIIHNPQEVRVDVSVYKKDKVHILIKDNGRGISQNDLKYIFERYYRGTSTNISVEGSGLGMAISKQIIDAQGGSINVESTLGKGTNIDIVL</sequence>
<dbReference type="PANTHER" id="PTHR45453:SF1">
    <property type="entry name" value="PHOSPHATE REGULON SENSOR PROTEIN PHOR"/>
    <property type="match status" value="1"/>
</dbReference>
<dbReference type="EC" id="2.7.13.3" evidence="3"/>
<dbReference type="Pfam" id="PF00512">
    <property type="entry name" value="HisKA"/>
    <property type="match status" value="1"/>
</dbReference>
<keyword evidence="8" id="KW-1133">Transmembrane helix</keyword>
<dbReference type="InterPro" id="IPR003594">
    <property type="entry name" value="HATPase_dom"/>
</dbReference>
<feature type="transmembrane region" description="Helical" evidence="8">
    <location>
        <begin position="21"/>
        <end position="42"/>
    </location>
</feature>
<dbReference type="GO" id="GO:0016036">
    <property type="term" value="P:cellular response to phosphate starvation"/>
    <property type="evidence" value="ECO:0007669"/>
    <property type="project" value="TreeGrafter"/>
</dbReference>
<evidence type="ECO:0000256" key="8">
    <source>
        <dbReference type="SAM" id="Phobius"/>
    </source>
</evidence>
<dbReference type="PROSITE" id="PS50109">
    <property type="entry name" value="HIS_KIN"/>
    <property type="match status" value="1"/>
</dbReference>
<dbReference type="InterPro" id="IPR003661">
    <property type="entry name" value="HisK_dim/P_dom"/>
</dbReference>
<dbReference type="Proteomes" id="UP000184604">
    <property type="component" value="Chromosome"/>
</dbReference>